<organism evidence="1 2">
    <name type="scientific">Salinicoccus roseus</name>
    <dbReference type="NCBI Taxonomy" id="45670"/>
    <lineage>
        <taxon>Bacteria</taxon>
        <taxon>Bacillati</taxon>
        <taxon>Bacillota</taxon>
        <taxon>Bacilli</taxon>
        <taxon>Bacillales</taxon>
        <taxon>Staphylococcaceae</taxon>
        <taxon>Salinicoccus</taxon>
    </lineage>
</organism>
<reference evidence="1 2" key="1">
    <citation type="submission" date="2015-01" db="EMBL/GenBank/DDBJ databases">
        <title>Genome sequences of high lactate-tolerant strain Salinicoccus roseus W12 with industrial interest.</title>
        <authorList>
            <person name="Wang H."/>
            <person name="Yu B."/>
        </authorList>
    </citation>
    <scope>NUCLEOTIDE SEQUENCE [LARGE SCALE GENOMIC DNA]</scope>
    <source>
        <strain evidence="1 2">W12</strain>
    </source>
</reference>
<proteinExistence type="predicted"/>
<name>A0A0C2HIH9_9STAP</name>
<dbReference type="InterPro" id="IPR024469">
    <property type="entry name" value="DUF2538"/>
</dbReference>
<comment type="caution">
    <text evidence="1">The sequence shown here is derived from an EMBL/GenBank/DDBJ whole genome shotgun (WGS) entry which is preliminary data.</text>
</comment>
<dbReference type="EMBL" id="JXII01000002">
    <property type="protein sequence ID" value="KIH71464.1"/>
    <property type="molecule type" value="Genomic_DNA"/>
</dbReference>
<sequence length="155" mass="18502">MMRKTYDKETNINEMFDFLENQIKHSGEPKIEDTYFYQNHEHKEMYQSIRGYFSESQKNPEVDAACYIIALSDIYKRINIFELIFPMDWVKEDGRLSEPFKQLRPHIQYLALAAAEASGIKFNTKPALSLGLEYWNLEQLKIFWQFTAIRRKNAM</sequence>
<protein>
    <recommendedName>
        <fullName evidence="3">DUF2538 domain-containing protein</fullName>
    </recommendedName>
</protein>
<gene>
    <name evidence="1" type="ORF">SN16_01945</name>
</gene>
<evidence type="ECO:0008006" key="3">
    <source>
        <dbReference type="Google" id="ProtNLM"/>
    </source>
</evidence>
<evidence type="ECO:0000313" key="2">
    <source>
        <dbReference type="Proteomes" id="UP000031546"/>
    </source>
</evidence>
<evidence type="ECO:0000313" key="1">
    <source>
        <dbReference type="EMBL" id="KIH71464.1"/>
    </source>
</evidence>
<dbReference type="Proteomes" id="UP000031546">
    <property type="component" value="Unassembled WGS sequence"/>
</dbReference>
<accession>A0A0C2HIH9</accession>
<dbReference type="Pfam" id="PF10804">
    <property type="entry name" value="DUF2538"/>
    <property type="match status" value="1"/>
</dbReference>
<dbReference type="AlphaFoldDB" id="A0A0C2HIH9"/>